<proteinExistence type="predicted"/>
<evidence type="ECO:0008006" key="2">
    <source>
        <dbReference type="Google" id="ProtNLM"/>
    </source>
</evidence>
<dbReference type="GO" id="GO:0016887">
    <property type="term" value="F:ATP hydrolysis activity"/>
    <property type="evidence" value="ECO:0007669"/>
    <property type="project" value="TreeGrafter"/>
</dbReference>
<dbReference type="GO" id="GO:0030970">
    <property type="term" value="P:retrograde protein transport, ER to cytosol"/>
    <property type="evidence" value="ECO:0007669"/>
    <property type="project" value="TreeGrafter"/>
</dbReference>
<dbReference type="PANTHER" id="PTHR23077">
    <property type="entry name" value="AAA-FAMILY ATPASE"/>
    <property type="match status" value="1"/>
</dbReference>
<dbReference type="GO" id="GO:0005829">
    <property type="term" value="C:cytosol"/>
    <property type="evidence" value="ECO:0007669"/>
    <property type="project" value="TreeGrafter"/>
</dbReference>
<gene>
    <name evidence="1" type="ORF">Tci_010079</name>
</gene>
<protein>
    <recommendedName>
        <fullName evidence="2">ATPase AAA-type core domain-containing protein</fullName>
    </recommendedName>
</protein>
<dbReference type="Gene3D" id="3.40.50.300">
    <property type="entry name" value="P-loop containing nucleotide triphosphate hydrolases"/>
    <property type="match status" value="1"/>
</dbReference>
<dbReference type="InterPro" id="IPR027417">
    <property type="entry name" value="P-loop_NTPase"/>
</dbReference>
<dbReference type="InterPro" id="IPR050168">
    <property type="entry name" value="AAA_ATPase_domain"/>
</dbReference>
<name>A0A6L2JM20_TANCI</name>
<evidence type="ECO:0000313" key="1">
    <source>
        <dbReference type="EMBL" id="GEU38101.1"/>
    </source>
</evidence>
<comment type="caution">
    <text evidence="1">The sequence shown here is derived from an EMBL/GenBank/DDBJ whole genome shotgun (WGS) entry which is preliminary data.</text>
</comment>
<organism evidence="1">
    <name type="scientific">Tanacetum cinerariifolium</name>
    <name type="common">Dalmatian daisy</name>
    <name type="synonym">Chrysanthemum cinerariifolium</name>
    <dbReference type="NCBI Taxonomy" id="118510"/>
    <lineage>
        <taxon>Eukaryota</taxon>
        <taxon>Viridiplantae</taxon>
        <taxon>Streptophyta</taxon>
        <taxon>Embryophyta</taxon>
        <taxon>Tracheophyta</taxon>
        <taxon>Spermatophyta</taxon>
        <taxon>Magnoliopsida</taxon>
        <taxon>eudicotyledons</taxon>
        <taxon>Gunneridae</taxon>
        <taxon>Pentapetalae</taxon>
        <taxon>asterids</taxon>
        <taxon>campanulids</taxon>
        <taxon>Asterales</taxon>
        <taxon>Asteraceae</taxon>
        <taxon>Asteroideae</taxon>
        <taxon>Anthemideae</taxon>
        <taxon>Anthemidinae</taxon>
        <taxon>Tanacetum</taxon>
    </lineage>
</organism>
<accession>A0A6L2JM20</accession>
<dbReference type="AlphaFoldDB" id="A0A6L2JM20"/>
<dbReference type="GO" id="GO:0034098">
    <property type="term" value="C:VCP-NPL4-UFD1 AAA ATPase complex"/>
    <property type="evidence" value="ECO:0007669"/>
    <property type="project" value="TreeGrafter"/>
</dbReference>
<dbReference type="EMBL" id="BKCJ010001012">
    <property type="protein sequence ID" value="GEU38101.1"/>
    <property type="molecule type" value="Genomic_DNA"/>
</dbReference>
<reference evidence="1" key="1">
    <citation type="journal article" date="2019" name="Sci. Rep.">
        <title>Draft genome of Tanacetum cinerariifolium, the natural source of mosquito coil.</title>
        <authorList>
            <person name="Yamashiro T."/>
            <person name="Shiraishi A."/>
            <person name="Satake H."/>
            <person name="Nakayama K."/>
        </authorList>
    </citation>
    <scope>NUCLEOTIDE SEQUENCE</scope>
</reference>
<dbReference type="PANTHER" id="PTHR23077:SF200">
    <property type="entry name" value="CELL DIVISION CONTROL PROTEIN 48 HOMOLOG E"/>
    <property type="match status" value="1"/>
</dbReference>
<dbReference type="GO" id="GO:0031593">
    <property type="term" value="F:polyubiquitin modification-dependent protein binding"/>
    <property type="evidence" value="ECO:0007669"/>
    <property type="project" value="TreeGrafter"/>
</dbReference>
<dbReference type="GO" id="GO:0097352">
    <property type="term" value="P:autophagosome maturation"/>
    <property type="evidence" value="ECO:0007669"/>
    <property type="project" value="TreeGrafter"/>
</dbReference>
<sequence>MEVIDLEDNSIDAVILNSMTIANEYFQTALGTSNPYALRETVVEVPNCSWDDIGGLGNVKRQLQEIVKYPMEHPEKFEKFGRVLFYGPPGCVRVKPMFVKYCDKARGSASCILLFDELDSVATQRGSSSGDNVT</sequence>
<dbReference type="GO" id="GO:0051228">
    <property type="term" value="P:mitotic spindle disassembly"/>
    <property type="evidence" value="ECO:0007669"/>
    <property type="project" value="TreeGrafter"/>
</dbReference>
<dbReference type="GO" id="GO:0005634">
    <property type="term" value="C:nucleus"/>
    <property type="evidence" value="ECO:0007669"/>
    <property type="project" value="TreeGrafter"/>
</dbReference>
<dbReference type="SUPFAM" id="SSF52540">
    <property type="entry name" value="P-loop containing nucleoside triphosphate hydrolases"/>
    <property type="match status" value="1"/>
</dbReference>